<sequence length="114" mass="12675">MLAWKLATDDSFMRGYNSSKMGARTNIQVTLQGNLTTGIVDSTLIVDDRLDNQNNLVEFVATRAYPTPTNAQITPQMHYLCDAIIRFTFDDAPDPQVLNFEIICEIGGTMVRSG</sequence>
<comment type="caution">
    <text evidence="1">The sequence shown here is derived from an EMBL/GenBank/DDBJ whole genome shotgun (WGS) entry which is preliminary data.</text>
</comment>
<dbReference type="Proteomes" id="UP000324800">
    <property type="component" value="Unassembled WGS sequence"/>
</dbReference>
<dbReference type="AlphaFoldDB" id="A0A5J4UL02"/>
<gene>
    <name evidence="1" type="ORF">EZS28_033324</name>
</gene>
<accession>A0A5J4UL02</accession>
<proteinExistence type="predicted"/>
<dbReference type="EMBL" id="SNRW01014735">
    <property type="protein sequence ID" value="KAA6371148.1"/>
    <property type="molecule type" value="Genomic_DNA"/>
</dbReference>
<reference evidence="1 2" key="1">
    <citation type="submission" date="2019-03" db="EMBL/GenBank/DDBJ databases">
        <title>Single cell metagenomics reveals metabolic interactions within the superorganism composed of flagellate Streblomastix strix and complex community of Bacteroidetes bacteria on its surface.</title>
        <authorList>
            <person name="Treitli S.C."/>
            <person name="Kolisko M."/>
            <person name="Husnik F."/>
            <person name="Keeling P."/>
            <person name="Hampl V."/>
        </authorList>
    </citation>
    <scope>NUCLEOTIDE SEQUENCE [LARGE SCALE GENOMIC DNA]</scope>
    <source>
        <strain evidence="1">ST1C</strain>
    </source>
</reference>
<name>A0A5J4UL02_9EUKA</name>
<organism evidence="1 2">
    <name type="scientific">Streblomastix strix</name>
    <dbReference type="NCBI Taxonomy" id="222440"/>
    <lineage>
        <taxon>Eukaryota</taxon>
        <taxon>Metamonada</taxon>
        <taxon>Preaxostyla</taxon>
        <taxon>Oxymonadida</taxon>
        <taxon>Streblomastigidae</taxon>
        <taxon>Streblomastix</taxon>
    </lineage>
</organism>
<evidence type="ECO:0000313" key="1">
    <source>
        <dbReference type="EMBL" id="KAA6371148.1"/>
    </source>
</evidence>
<protein>
    <submittedName>
        <fullName evidence="1">Uncharacterized protein</fullName>
    </submittedName>
</protein>
<evidence type="ECO:0000313" key="2">
    <source>
        <dbReference type="Proteomes" id="UP000324800"/>
    </source>
</evidence>